<evidence type="ECO:0000313" key="2">
    <source>
        <dbReference type="EMBL" id="KAK3772908.1"/>
    </source>
</evidence>
<evidence type="ECO:0000256" key="1">
    <source>
        <dbReference type="SAM" id="Coils"/>
    </source>
</evidence>
<protein>
    <submittedName>
        <fullName evidence="2">Uncharacterized protein</fullName>
    </submittedName>
</protein>
<keyword evidence="1" id="KW-0175">Coiled coil</keyword>
<accession>A0AAE0ZPH4</accession>
<keyword evidence="3" id="KW-1185">Reference proteome</keyword>
<evidence type="ECO:0000313" key="3">
    <source>
        <dbReference type="Proteomes" id="UP001283361"/>
    </source>
</evidence>
<name>A0AAE0ZPH4_9GAST</name>
<dbReference type="Proteomes" id="UP001283361">
    <property type="component" value="Unassembled WGS sequence"/>
</dbReference>
<dbReference type="EMBL" id="JAWDGP010003588">
    <property type="protein sequence ID" value="KAK3772908.1"/>
    <property type="molecule type" value="Genomic_DNA"/>
</dbReference>
<sequence length="189" mass="22189">MQVKLWLSKLLPNTDGVSESRMYHPINSIIEAALEKADAKVWLREGYDFNELPGVLSSLGLNRLNIDEPDGLKRRVRVLECQLDELSNTKLYYQRNSELRKSNEEQQRRIQLLEEKLEESELVNAELKKQIKREQDVKHKYEKKAQALSVEKEACLHILNKENDEEDLALKQKEDKCTMYSDHVYDSSR</sequence>
<dbReference type="AlphaFoldDB" id="A0AAE0ZPH4"/>
<gene>
    <name evidence="2" type="ORF">RRG08_024092</name>
</gene>
<proteinExistence type="predicted"/>
<reference evidence="2" key="1">
    <citation type="journal article" date="2023" name="G3 (Bethesda)">
        <title>A reference genome for the long-term kleptoplast-retaining sea slug Elysia crispata morphotype clarki.</title>
        <authorList>
            <person name="Eastman K.E."/>
            <person name="Pendleton A.L."/>
            <person name="Shaikh M.A."/>
            <person name="Suttiyut T."/>
            <person name="Ogas R."/>
            <person name="Tomko P."/>
            <person name="Gavelis G."/>
            <person name="Widhalm J.R."/>
            <person name="Wisecaver J.H."/>
        </authorList>
    </citation>
    <scope>NUCLEOTIDE SEQUENCE</scope>
    <source>
        <strain evidence="2">ECLA1</strain>
    </source>
</reference>
<feature type="coiled-coil region" evidence="1">
    <location>
        <begin position="96"/>
        <end position="176"/>
    </location>
</feature>
<comment type="caution">
    <text evidence="2">The sequence shown here is derived from an EMBL/GenBank/DDBJ whole genome shotgun (WGS) entry which is preliminary data.</text>
</comment>
<organism evidence="2 3">
    <name type="scientific">Elysia crispata</name>
    <name type="common">lettuce slug</name>
    <dbReference type="NCBI Taxonomy" id="231223"/>
    <lineage>
        <taxon>Eukaryota</taxon>
        <taxon>Metazoa</taxon>
        <taxon>Spiralia</taxon>
        <taxon>Lophotrochozoa</taxon>
        <taxon>Mollusca</taxon>
        <taxon>Gastropoda</taxon>
        <taxon>Heterobranchia</taxon>
        <taxon>Euthyneura</taxon>
        <taxon>Panpulmonata</taxon>
        <taxon>Sacoglossa</taxon>
        <taxon>Placobranchoidea</taxon>
        <taxon>Plakobranchidae</taxon>
        <taxon>Elysia</taxon>
    </lineage>
</organism>